<gene>
    <name evidence="1" type="ORF">PCOR1329_LOCUS44022</name>
</gene>
<protein>
    <submittedName>
        <fullName evidence="1">Uncharacterized protein</fullName>
    </submittedName>
</protein>
<comment type="caution">
    <text evidence="1">The sequence shown here is derived from an EMBL/GenBank/DDBJ whole genome shotgun (WGS) entry which is preliminary data.</text>
</comment>
<proteinExistence type="predicted"/>
<name>A0ABN9U081_9DINO</name>
<accession>A0ABN9U081</accession>
<sequence length="165" mass="18374">MAAASPSLTPTPTNVKASGDINVGIGEMYIFSSEDKQVYSEEFGSCVAVVVHRKDTGAGMLCHLERWQYDSEATFEKGDKGKQSFPDMWNECLRKIGPGDIEMWLFGSFPKPEGEGRDILGQKFRGILKVQDKRGDNKWKLTSISYEPKSKLLSVCGDTTKKEEP</sequence>
<dbReference type="Gene3D" id="3.30.1330.200">
    <property type="match status" value="1"/>
</dbReference>
<dbReference type="EMBL" id="CAUYUJ010015289">
    <property type="protein sequence ID" value="CAK0852053.1"/>
    <property type="molecule type" value="Genomic_DNA"/>
</dbReference>
<keyword evidence="2" id="KW-1185">Reference proteome</keyword>
<evidence type="ECO:0000313" key="2">
    <source>
        <dbReference type="Proteomes" id="UP001189429"/>
    </source>
</evidence>
<dbReference type="InterPro" id="IPR011324">
    <property type="entry name" value="Cytotoxic_necrot_fac-like_cat"/>
</dbReference>
<dbReference type="Proteomes" id="UP001189429">
    <property type="component" value="Unassembled WGS sequence"/>
</dbReference>
<evidence type="ECO:0000313" key="1">
    <source>
        <dbReference type="EMBL" id="CAK0852053.1"/>
    </source>
</evidence>
<organism evidence="1 2">
    <name type="scientific">Prorocentrum cordatum</name>
    <dbReference type="NCBI Taxonomy" id="2364126"/>
    <lineage>
        <taxon>Eukaryota</taxon>
        <taxon>Sar</taxon>
        <taxon>Alveolata</taxon>
        <taxon>Dinophyceae</taxon>
        <taxon>Prorocentrales</taxon>
        <taxon>Prorocentraceae</taxon>
        <taxon>Prorocentrum</taxon>
    </lineage>
</organism>
<dbReference type="InterPro" id="IPR038592">
    <property type="entry name" value="CheD-like_sf"/>
</dbReference>
<dbReference type="SUPFAM" id="SSF64438">
    <property type="entry name" value="CNF1/YfiH-like putative cysteine hydrolases"/>
    <property type="match status" value="1"/>
</dbReference>
<reference evidence="1" key="1">
    <citation type="submission" date="2023-10" db="EMBL/GenBank/DDBJ databases">
        <authorList>
            <person name="Chen Y."/>
            <person name="Shah S."/>
            <person name="Dougan E. K."/>
            <person name="Thang M."/>
            <person name="Chan C."/>
        </authorList>
    </citation>
    <scope>NUCLEOTIDE SEQUENCE [LARGE SCALE GENOMIC DNA]</scope>
</reference>